<dbReference type="Gene3D" id="2.130.10.10">
    <property type="entry name" value="YVTN repeat-like/Quinoprotein amine dehydrogenase"/>
    <property type="match status" value="1"/>
</dbReference>
<dbReference type="PROSITE" id="PS50082">
    <property type="entry name" value="WD_REPEATS_2"/>
    <property type="match status" value="2"/>
</dbReference>
<feature type="repeat" description="WD" evidence="3">
    <location>
        <begin position="231"/>
        <end position="253"/>
    </location>
</feature>
<dbReference type="PANTHER" id="PTHR19857:SF8">
    <property type="entry name" value="ANGIO-ASSOCIATED MIGRATORY CELL PROTEIN"/>
    <property type="match status" value="1"/>
</dbReference>
<evidence type="ECO:0000256" key="2">
    <source>
        <dbReference type="ARBA" id="ARBA00022737"/>
    </source>
</evidence>
<dbReference type="SMART" id="SM00320">
    <property type="entry name" value="WD40"/>
    <property type="match status" value="7"/>
</dbReference>
<dbReference type="STRING" id="77044.A0A1W2TGI9"/>
<dbReference type="InterPro" id="IPR001680">
    <property type="entry name" value="WD40_rpt"/>
</dbReference>
<keyword evidence="2" id="KW-0677">Repeat</keyword>
<evidence type="ECO:0000313" key="4">
    <source>
        <dbReference type="EMBL" id="GAP87203.1"/>
    </source>
</evidence>
<dbReference type="EMBL" id="DF977468">
    <property type="protein sequence ID" value="GAP87203.1"/>
    <property type="molecule type" value="Genomic_DNA"/>
</dbReference>
<evidence type="ECO:0000256" key="3">
    <source>
        <dbReference type="PROSITE-ProRule" id="PRU00221"/>
    </source>
</evidence>
<keyword evidence="1 3" id="KW-0853">WD repeat</keyword>
<dbReference type="OrthoDB" id="10261640at2759"/>
<accession>A0A1W2TGI9</accession>
<dbReference type="PANTHER" id="PTHR19857">
    <property type="entry name" value="MITOCHONDRIAL DIVISION PROTEIN 1-RELATED"/>
    <property type="match status" value="1"/>
</dbReference>
<dbReference type="Proteomes" id="UP000054516">
    <property type="component" value="Unassembled WGS sequence"/>
</dbReference>
<gene>
    <name evidence="4" type="ORF">SAMD00023353_2300590</name>
</gene>
<dbReference type="OMA" id="SIWDYSK"/>
<dbReference type="AlphaFoldDB" id="A0A1W2TGI9"/>
<keyword evidence="5" id="KW-1185">Reference proteome</keyword>
<dbReference type="SUPFAM" id="SSF50978">
    <property type="entry name" value="WD40 repeat-like"/>
    <property type="match status" value="1"/>
</dbReference>
<dbReference type="Pfam" id="PF00400">
    <property type="entry name" value="WD40"/>
    <property type="match status" value="3"/>
</dbReference>
<feature type="repeat" description="WD" evidence="3">
    <location>
        <begin position="336"/>
        <end position="368"/>
    </location>
</feature>
<sequence>MTAPHQIDADDAPEMLDADDAHEVIEEYDEDELMDSGDEELADEEAVETTLRNDSVAAFDAFGGGVFAIAQHPTKPNLIATGGSEGSADDMPGKGYVLRIDAPPTKNRKPEVLFEIAQHSDSIVALAFTLPHGEFLVSGGMEGRVAVHKCSENAQGGVSFAFHSDAKEAEEGADVNWIAPCPVPANSQIEPNTIAFGLQDGSVWIATIDPEAEVQLARPYTLRQQSCNAGAWSPDGKFLATIYDDGSLDVWDVWGEAAAQGLTNKNGQTVVSLDSSDKRFAVEGGLISVAIDPKSTFVAVGGDHGAIKIVSLPRLAAGSGGSRAGGSQGGKILADLRTQSDSIESLSFSPTKPLLAASSLDGSICVYDTSRSFTPKRHITEAHETFSIPKVEFISGFGDGWLLTSCGTDGVVRRWNFHGAADTPTGSMVKEWRGHSVQKDGVGGVLGFVQSSTGQQIVTAGDDNHVYVFET</sequence>
<proteinExistence type="predicted"/>
<protein>
    <submittedName>
        <fullName evidence="4">Putative ribosome biogenesis protein sqt1 protein</fullName>
    </submittedName>
</protein>
<organism evidence="4">
    <name type="scientific">Rosellinia necatrix</name>
    <name type="common">White root-rot fungus</name>
    <dbReference type="NCBI Taxonomy" id="77044"/>
    <lineage>
        <taxon>Eukaryota</taxon>
        <taxon>Fungi</taxon>
        <taxon>Dikarya</taxon>
        <taxon>Ascomycota</taxon>
        <taxon>Pezizomycotina</taxon>
        <taxon>Sordariomycetes</taxon>
        <taxon>Xylariomycetidae</taxon>
        <taxon>Xylariales</taxon>
        <taxon>Xylariaceae</taxon>
        <taxon>Rosellinia</taxon>
    </lineage>
</organism>
<reference evidence="4" key="1">
    <citation type="submission" date="2016-03" db="EMBL/GenBank/DDBJ databases">
        <title>Draft genome sequence of Rosellinia necatrix.</title>
        <authorList>
            <person name="Kanematsu S."/>
        </authorList>
    </citation>
    <scope>NUCLEOTIDE SEQUENCE [LARGE SCALE GENOMIC DNA]</scope>
    <source>
        <strain evidence="4">W97</strain>
    </source>
</reference>
<dbReference type="InterPro" id="IPR051179">
    <property type="entry name" value="WD_repeat_multifunction"/>
</dbReference>
<dbReference type="InterPro" id="IPR036322">
    <property type="entry name" value="WD40_repeat_dom_sf"/>
</dbReference>
<evidence type="ECO:0000313" key="5">
    <source>
        <dbReference type="Proteomes" id="UP000054516"/>
    </source>
</evidence>
<evidence type="ECO:0000256" key="1">
    <source>
        <dbReference type="ARBA" id="ARBA00022574"/>
    </source>
</evidence>
<dbReference type="InterPro" id="IPR015943">
    <property type="entry name" value="WD40/YVTN_repeat-like_dom_sf"/>
</dbReference>
<name>A0A1W2TGI9_ROSNE</name>